<name>A0A1X9MDW5_9BACI</name>
<reference evidence="1 2" key="1">
    <citation type="submission" date="2017-04" db="EMBL/GenBank/DDBJ databases">
        <title>Bacillus krulwichiae AM31D Genome sequencing and assembly.</title>
        <authorList>
            <person name="Krulwich T.A."/>
            <person name="Anastor L."/>
            <person name="Ehrlich R."/>
            <person name="Ehrlich G.D."/>
            <person name="Janto B."/>
        </authorList>
    </citation>
    <scope>NUCLEOTIDE SEQUENCE [LARGE SCALE GENOMIC DNA]</scope>
    <source>
        <strain evidence="1 2">AM31D</strain>
    </source>
</reference>
<accession>A0A1X9MDW5</accession>
<proteinExistence type="predicted"/>
<dbReference type="AlphaFoldDB" id="A0A1X9MDW5"/>
<dbReference type="RefSeq" id="WP_257391566.1">
    <property type="nucleotide sequence ID" value="NZ_CP020814.1"/>
</dbReference>
<dbReference type="STRING" id="199441.BkAM31D_13365"/>
<dbReference type="Proteomes" id="UP000193006">
    <property type="component" value="Chromosome"/>
</dbReference>
<dbReference type="EMBL" id="CP020814">
    <property type="protein sequence ID" value="ARK30740.1"/>
    <property type="molecule type" value="Genomic_DNA"/>
</dbReference>
<sequence length="40" mass="4196" precursor="true">MKKAMLGIVAIALIVLAVPQTSDLAIPNGSDRVKTVDQAF</sequence>
<dbReference type="KEGG" id="bkw:BkAM31D_13365"/>
<organism evidence="1 2">
    <name type="scientific">Halalkalibacter krulwichiae</name>
    <dbReference type="NCBI Taxonomy" id="199441"/>
    <lineage>
        <taxon>Bacteria</taxon>
        <taxon>Bacillati</taxon>
        <taxon>Bacillota</taxon>
        <taxon>Bacilli</taxon>
        <taxon>Bacillales</taxon>
        <taxon>Bacillaceae</taxon>
        <taxon>Halalkalibacter</taxon>
    </lineage>
</organism>
<protein>
    <submittedName>
        <fullName evidence="1">Uncharacterized protein</fullName>
    </submittedName>
</protein>
<evidence type="ECO:0000313" key="1">
    <source>
        <dbReference type="EMBL" id="ARK30740.1"/>
    </source>
</evidence>
<evidence type="ECO:0000313" key="2">
    <source>
        <dbReference type="Proteomes" id="UP000193006"/>
    </source>
</evidence>
<gene>
    <name evidence="1" type="ORF">BkAM31D_13365</name>
</gene>
<keyword evidence="2" id="KW-1185">Reference proteome</keyword>